<reference evidence="2" key="1">
    <citation type="submission" date="2021-02" db="EMBL/GenBank/DDBJ databases">
        <authorList>
            <person name="Dougan E. K."/>
            <person name="Rhodes N."/>
            <person name="Thang M."/>
            <person name="Chan C."/>
        </authorList>
    </citation>
    <scope>NUCLEOTIDE SEQUENCE</scope>
</reference>
<proteinExistence type="predicted"/>
<dbReference type="AlphaFoldDB" id="A0A813BUT7"/>
<evidence type="ECO:0000313" key="2">
    <source>
        <dbReference type="EMBL" id="CAE7916327.1"/>
    </source>
</evidence>
<dbReference type="OrthoDB" id="418742at2759"/>
<evidence type="ECO:0000256" key="1">
    <source>
        <dbReference type="SAM" id="Phobius"/>
    </source>
</evidence>
<dbReference type="Gene3D" id="3.30.300.30">
    <property type="match status" value="1"/>
</dbReference>
<feature type="transmembrane region" description="Helical" evidence="1">
    <location>
        <begin position="186"/>
        <end position="203"/>
    </location>
</feature>
<name>A0A813BUT7_9DINO</name>
<accession>A0A813BUT7</accession>
<dbReference type="Proteomes" id="UP000601435">
    <property type="component" value="Unassembled WGS sequence"/>
</dbReference>
<comment type="caution">
    <text evidence="2">The sequence shown here is derived from an EMBL/GenBank/DDBJ whole genome shotgun (WGS) entry which is preliminary data.</text>
</comment>
<gene>
    <name evidence="2" type="primary">pcbAB</name>
    <name evidence="2" type="ORF">SNEC2469_LOCUS31409</name>
</gene>
<evidence type="ECO:0000313" key="3">
    <source>
        <dbReference type="Proteomes" id="UP000601435"/>
    </source>
</evidence>
<dbReference type="EMBL" id="CAJNJA010075983">
    <property type="protein sequence ID" value="CAE7916327.1"/>
    <property type="molecule type" value="Genomic_DNA"/>
</dbReference>
<keyword evidence="1" id="KW-0812">Transmembrane</keyword>
<feature type="non-terminal residue" evidence="2">
    <location>
        <position position="214"/>
    </location>
</feature>
<keyword evidence="1" id="KW-0472">Membrane</keyword>
<protein>
    <submittedName>
        <fullName evidence="2">PcbAB protein</fullName>
    </submittedName>
</protein>
<keyword evidence="3" id="KW-1185">Reference proteome</keyword>
<keyword evidence="1" id="KW-1133">Transmembrane helix</keyword>
<dbReference type="InterPro" id="IPR045851">
    <property type="entry name" value="AMP-bd_C_sf"/>
</dbReference>
<sequence length="214" mass="23732">MQRQPGIGSPGRSTHKRARILAKPSRRTNTANHLPKLIVVLDAGLPVLPNGKVNYKALKAMADKEASQAQKTVMDSLGQMKSMSRAAILENAVIHRCYAFWMLGVLTDHYAWCAMSTDPKDPTGMRSLPFCTALASWNVAPWAEALVRSLGNDQDLFGFIMLGAYQDSRPQSSEARKRARLGWSDLFVFAVYLFMAMPLPQIFRGITGGWAYPD</sequence>
<organism evidence="2 3">
    <name type="scientific">Symbiodinium necroappetens</name>
    <dbReference type="NCBI Taxonomy" id="1628268"/>
    <lineage>
        <taxon>Eukaryota</taxon>
        <taxon>Sar</taxon>
        <taxon>Alveolata</taxon>
        <taxon>Dinophyceae</taxon>
        <taxon>Suessiales</taxon>
        <taxon>Symbiodiniaceae</taxon>
        <taxon>Symbiodinium</taxon>
    </lineage>
</organism>